<comment type="caution">
    <text evidence="8">The sequence shown here is derived from an EMBL/GenBank/DDBJ whole genome shotgun (WGS) entry which is preliminary data.</text>
</comment>
<proteinExistence type="predicted"/>
<feature type="region of interest" description="Disordered" evidence="5">
    <location>
        <begin position="114"/>
        <end position="186"/>
    </location>
</feature>
<gene>
    <name evidence="8" type="ORF">B0J11DRAFT_505929</name>
</gene>
<feature type="compositionally biased region" description="Low complexity" evidence="5">
    <location>
        <begin position="117"/>
        <end position="179"/>
    </location>
</feature>
<keyword evidence="7" id="KW-0732">Signal</keyword>
<evidence type="ECO:0000256" key="7">
    <source>
        <dbReference type="SAM" id="SignalP"/>
    </source>
</evidence>
<accession>A0A9P9DZE6</accession>
<dbReference type="PANTHER" id="PTHR15549:SF26">
    <property type="entry name" value="AXIAL BUDDING PATTERN PROTEIN 2-RELATED"/>
    <property type="match status" value="1"/>
</dbReference>
<dbReference type="OrthoDB" id="3794517at2759"/>
<feature type="signal peptide" evidence="7">
    <location>
        <begin position="1"/>
        <end position="20"/>
    </location>
</feature>
<evidence type="ECO:0000313" key="8">
    <source>
        <dbReference type="EMBL" id="KAH7127226.1"/>
    </source>
</evidence>
<feature type="transmembrane region" description="Helical" evidence="6">
    <location>
        <begin position="191"/>
        <end position="215"/>
    </location>
</feature>
<dbReference type="AlphaFoldDB" id="A0A9P9DZE6"/>
<dbReference type="PANTHER" id="PTHR15549">
    <property type="entry name" value="PAIRED IMMUNOGLOBULIN-LIKE TYPE 2 RECEPTOR"/>
    <property type="match status" value="1"/>
</dbReference>
<name>A0A9P9DZE6_9PLEO</name>
<protein>
    <recommendedName>
        <fullName evidence="10">Extracellular membrane protein CFEM domain-containing protein</fullName>
    </recommendedName>
</protein>
<sequence>MRFSLLPIAGLLSLAPQAFADGPTKIFINQVPEYSSMSKCAEPKVSTIVRNMVFGCGDGQLTTSFACFCYENYTKYATMIGSQVAAACTQDVSQSSLAIEVFSKYCDLGEATPTSGSLRASTTNATSASPSGSIASTTAPSTASSPTLISPTSTISSSSSSITPSPTLAPSASSTASPAPTEPVQSNNSTAVTAAAITVPISVVAIAGLGMFFWLRRRRAEDMSQEKAVELETNNRVFYEADTKSAAVVYTMENPINHLPVEIDGTMMRAELGHSRESLIYRVVKGRIGVLDTMTLKALI</sequence>
<dbReference type="EMBL" id="JAGMWT010000006">
    <property type="protein sequence ID" value="KAH7127226.1"/>
    <property type="molecule type" value="Genomic_DNA"/>
</dbReference>
<reference evidence="8" key="1">
    <citation type="journal article" date="2021" name="Nat. Commun.">
        <title>Genetic determinants of endophytism in the Arabidopsis root mycobiome.</title>
        <authorList>
            <person name="Mesny F."/>
            <person name="Miyauchi S."/>
            <person name="Thiergart T."/>
            <person name="Pickel B."/>
            <person name="Atanasova L."/>
            <person name="Karlsson M."/>
            <person name="Huettel B."/>
            <person name="Barry K.W."/>
            <person name="Haridas S."/>
            <person name="Chen C."/>
            <person name="Bauer D."/>
            <person name="Andreopoulos W."/>
            <person name="Pangilinan J."/>
            <person name="LaButti K."/>
            <person name="Riley R."/>
            <person name="Lipzen A."/>
            <person name="Clum A."/>
            <person name="Drula E."/>
            <person name="Henrissat B."/>
            <person name="Kohler A."/>
            <person name="Grigoriev I.V."/>
            <person name="Martin F.M."/>
            <person name="Hacquard S."/>
        </authorList>
    </citation>
    <scope>NUCLEOTIDE SEQUENCE</scope>
    <source>
        <strain evidence="8">MPI-CAGE-CH-0243</strain>
    </source>
</reference>
<dbReference type="Proteomes" id="UP000700596">
    <property type="component" value="Unassembled WGS sequence"/>
</dbReference>
<dbReference type="GO" id="GO:0071944">
    <property type="term" value="C:cell periphery"/>
    <property type="evidence" value="ECO:0007669"/>
    <property type="project" value="UniProtKB-ARBA"/>
</dbReference>
<evidence type="ECO:0000256" key="2">
    <source>
        <dbReference type="ARBA" id="ARBA00022692"/>
    </source>
</evidence>
<evidence type="ECO:0000256" key="4">
    <source>
        <dbReference type="ARBA" id="ARBA00023136"/>
    </source>
</evidence>
<dbReference type="GO" id="GO:0016020">
    <property type="term" value="C:membrane"/>
    <property type="evidence" value="ECO:0007669"/>
    <property type="project" value="UniProtKB-SubCell"/>
</dbReference>
<evidence type="ECO:0000256" key="6">
    <source>
        <dbReference type="SAM" id="Phobius"/>
    </source>
</evidence>
<evidence type="ECO:0000313" key="9">
    <source>
        <dbReference type="Proteomes" id="UP000700596"/>
    </source>
</evidence>
<dbReference type="InterPro" id="IPR051694">
    <property type="entry name" value="Immunoregulatory_rcpt-like"/>
</dbReference>
<evidence type="ECO:0008006" key="10">
    <source>
        <dbReference type="Google" id="ProtNLM"/>
    </source>
</evidence>
<comment type="subcellular location">
    <subcellularLocation>
        <location evidence="1">Membrane</location>
        <topology evidence="1">Single-pass membrane protein</topology>
    </subcellularLocation>
</comment>
<evidence type="ECO:0000256" key="3">
    <source>
        <dbReference type="ARBA" id="ARBA00022989"/>
    </source>
</evidence>
<organism evidence="8 9">
    <name type="scientific">Dendryphion nanum</name>
    <dbReference type="NCBI Taxonomy" id="256645"/>
    <lineage>
        <taxon>Eukaryota</taxon>
        <taxon>Fungi</taxon>
        <taxon>Dikarya</taxon>
        <taxon>Ascomycota</taxon>
        <taxon>Pezizomycotina</taxon>
        <taxon>Dothideomycetes</taxon>
        <taxon>Pleosporomycetidae</taxon>
        <taxon>Pleosporales</taxon>
        <taxon>Torulaceae</taxon>
        <taxon>Dendryphion</taxon>
    </lineage>
</organism>
<feature type="chain" id="PRO_5040106490" description="Extracellular membrane protein CFEM domain-containing protein" evidence="7">
    <location>
        <begin position="21"/>
        <end position="300"/>
    </location>
</feature>
<keyword evidence="4 6" id="KW-0472">Membrane</keyword>
<keyword evidence="2 6" id="KW-0812">Transmembrane</keyword>
<evidence type="ECO:0000256" key="5">
    <source>
        <dbReference type="SAM" id="MobiDB-lite"/>
    </source>
</evidence>
<keyword evidence="3 6" id="KW-1133">Transmembrane helix</keyword>
<evidence type="ECO:0000256" key="1">
    <source>
        <dbReference type="ARBA" id="ARBA00004167"/>
    </source>
</evidence>
<keyword evidence="9" id="KW-1185">Reference proteome</keyword>